<gene>
    <name evidence="8" type="ORF">F6S87_01500</name>
</gene>
<dbReference type="PANTHER" id="PTHR20855:SF3">
    <property type="entry name" value="LD03007P"/>
    <property type="match status" value="1"/>
</dbReference>
<comment type="subcellular location">
    <subcellularLocation>
        <location evidence="1">Membrane</location>
        <topology evidence="1">Multi-pass membrane protein</topology>
    </subcellularLocation>
</comment>
<dbReference type="GO" id="GO:0016020">
    <property type="term" value="C:membrane"/>
    <property type="evidence" value="ECO:0007669"/>
    <property type="project" value="UniProtKB-SubCell"/>
</dbReference>
<dbReference type="GO" id="GO:0046872">
    <property type="term" value="F:metal ion binding"/>
    <property type="evidence" value="ECO:0007669"/>
    <property type="project" value="UniProtKB-KW"/>
</dbReference>
<feature type="region of interest" description="Disordered" evidence="6">
    <location>
        <begin position="1"/>
        <end position="28"/>
    </location>
</feature>
<evidence type="ECO:0000256" key="7">
    <source>
        <dbReference type="SAM" id="Phobius"/>
    </source>
</evidence>
<protein>
    <submittedName>
        <fullName evidence="8">Hemolysin III family protein</fullName>
    </submittedName>
</protein>
<feature type="transmembrane region" description="Helical" evidence="7">
    <location>
        <begin position="142"/>
        <end position="160"/>
    </location>
</feature>
<feature type="binding site" evidence="5">
    <location>
        <position position="162"/>
    </location>
    <ligand>
        <name>Zn(2+)</name>
        <dbReference type="ChEBI" id="CHEBI:29105"/>
    </ligand>
</feature>
<evidence type="ECO:0000256" key="3">
    <source>
        <dbReference type="ARBA" id="ARBA00022989"/>
    </source>
</evidence>
<feature type="transmembrane region" description="Helical" evidence="7">
    <location>
        <begin position="258"/>
        <end position="279"/>
    </location>
</feature>
<feature type="transmembrane region" description="Helical" evidence="7">
    <location>
        <begin position="294"/>
        <end position="318"/>
    </location>
</feature>
<feature type="binding site" evidence="5">
    <location>
        <position position="292"/>
    </location>
    <ligand>
        <name>Zn(2+)</name>
        <dbReference type="ChEBI" id="CHEBI:29105"/>
    </ligand>
</feature>
<evidence type="ECO:0000256" key="5">
    <source>
        <dbReference type="PIRSR" id="PIRSR604254-1"/>
    </source>
</evidence>
<dbReference type="EMBL" id="VYSG01000001">
    <property type="protein sequence ID" value="NEG69320.1"/>
    <property type="molecule type" value="Genomic_DNA"/>
</dbReference>
<evidence type="ECO:0000256" key="6">
    <source>
        <dbReference type="SAM" id="MobiDB-lite"/>
    </source>
</evidence>
<feature type="transmembrane region" description="Helical" evidence="7">
    <location>
        <begin position="115"/>
        <end position="135"/>
    </location>
</feature>
<organism evidence="8 9">
    <name type="scientific">Bifidobacterium choloepi</name>
    <dbReference type="NCBI Taxonomy" id="2614131"/>
    <lineage>
        <taxon>Bacteria</taxon>
        <taxon>Bacillati</taxon>
        <taxon>Actinomycetota</taxon>
        <taxon>Actinomycetes</taxon>
        <taxon>Bifidobacteriales</taxon>
        <taxon>Bifidobacteriaceae</taxon>
        <taxon>Bifidobacterium</taxon>
    </lineage>
</organism>
<evidence type="ECO:0000256" key="2">
    <source>
        <dbReference type="ARBA" id="ARBA00022692"/>
    </source>
</evidence>
<evidence type="ECO:0000256" key="4">
    <source>
        <dbReference type="ARBA" id="ARBA00023136"/>
    </source>
</evidence>
<proteinExistence type="predicted"/>
<dbReference type="InterPro" id="IPR004254">
    <property type="entry name" value="AdipoR/HlyIII-related"/>
</dbReference>
<accession>A0A6I5N9Y9</accession>
<feature type="transmembrane region" description="Helical" evidence="7">
    <location>
        <begin position="229"/>
        <end position="251"/>
    </location>
</feature>
<feature type="transmembrane region" description="Helical" evidence="7">
    <location>
        <begin position="180"/>
        <end position="197"/>
    </location>
</feature>
<sequence>MTKDEDRTDARQDDRHSLTANLPTLPKRTDEEIAARRAAVIEAREAALQAKADRVRLKAETKAENIRAKADMKAKKKIARGEAKACKIEGIAPKEVERKIRLDVHGREKPLMRGWFHAITAPLALAGGIVLICIAHGTGLKWACAVFMTASLVLFTNSAAYHLGDWSPRVTDVLRRIDHVNIFLLIAGTYTPVAFALDPFWRNAIIIGMWSCTAIALLIHVVWINAPRFLFTVVYIVFGVSGVAFMGLFWVSPAAGPAVVVLICAGGLCYILGAIVYALRKPDPWPKVFGFHEIFHLGTVAGYACHMVAIYMVIVHLAQLG</sequence>
<evidence type="ECO:0000313" key="8">
    <source>
        <dbReference type="EMBL" id="NEG69320.1"/>
    </source>
</evidence>
<evidence type="ECO:0000313" key="9">
    <source>
        <dbReference type="Proteomes" id="UP000469292"/>
    </source>
</evidence>
<feature type="transmembrane region" description="Helical" evidence="7">
    <location>
        <begin position="204"/>
        <end position="223"/>
    </location>
</feature>
<comment type="caution">
    <text evidence="8">The sequence shown here is derived from an EMBL/GenBank/DDBJ whole genome shotgun (WGS) entry which is preliminary data.</text>
</comment>
<keyword evidence="9" id="KW-1185">Reference proteome</keyword>
<reference evidence="8 9" key="1">
    <citation type="submission" date="2019-09" db="EMBL/GenBank/DDBJ databases">
        <title>Phylogenetic characterization of a novel taxon of the genus Bifidobacterium: Bifidobacterium choloepi sp. nov.</title>
        <authorList>
            <person name="Modesto M."/>
            <person name="Satti M."/>
        </authorList>
    </citation>
    <scope>NUCLEOTIDE SEQUENCE [LARGE SCALE GENOMIC DNA]</scope>
    <source>
        <strain evidence="8 9">BRDM6</strain>
    </source>
</reference>
<keyword evidence="5" id="KW-0479">Metal-binding</keyword>
<keyword evidence="3 7" id="KW-1133">Transmembrane helix</keyword>
<keyword evidence="2 7" id="KW-0812">Transmembrane</keyword>
<dbReference type="Proteomes" id="UP000469292">
    <property type="component" value="Unassembled WGS sequence"/>
</dbReference>
<dbReference type="Pfam" id="PF03006">
    <property type="entry name" value="HlyIII"/>
    <property type="match status" value="1"/>
</dbReference>
<keyword evidence="4 7" id="KW-0472">Membrane</keyword>
<dbReference type="PANTHER" id="PTHR20855">
    <property type="entry name" value="ADIPOR/PROGESTIN RECEPTOR-RELATED"/>
    <property type="match status" value="1"/>
</dbReference>
<dbReference type="AlphaFoldDB" id="A0A6I5N9Y9"/>
<name>A0A6I5N9Y9_9BIFI</name>
<keyword evidence="5" id="KW-0862">Zinc</keyword>
<feature type="binding site" evidence="5">
    <location>
        <position position="296"/>
    </location>
    <ligand>
        <name>Zn(2+)</name>
        <dbReference type="ChEBI" id="CHEBI:29105"/>
    </ligand>
</feature>
<evidence type="ECO:0000256" key="1">
    <source>
        <dbReference type="ARBA" id="ARBA00004141"/>
    </source>
</evidence>
<feature type="compositionally biased region" description="Basic and acidic residues" evidence="6">
    <location>
        <begin position="1"/>
        <end position="17"/>
    </location>
</feature>